<name>A0AAV4WBM2_CAEEX</name>
<keyword evidence="3" id="KW-1185">Reference proteome</keyword>
<sequence length="213" mass="24106">MINIRWMFETTLAKKESHFQHHMKSSQKIHPIWNKTLSSISSSDFSKTLKIVEREKTSSASTWQQIFQTQNEFHPNNFYLYVSIIQKEAPPNGVPFQALEPLSKVIPTSKKKTKIQEGISKESNKLRSSPSSPDYSAINGIRTKCPEDPGVIVVPKEASFAYRALSLLKDLPSMAGGIFSFIGLFQRSIIHNPSFPDWGFGILLSQSFDCLHM</sequence>
<reference evidence="2 3" key="1">
    <citation type="submission" date="2021-06" db="EMBL/GenBank/DDBJ databases">
        <title>Caerostris extrusa draft genome.</title>
        <authorList>
            <person name="Kono N."/>
            <person name="Arakawa K."/>
        </authorList>
    </citation>
    <scope>NUCLEOTIDE SEQUENCE [LARGE SCALE GENOMIC DNA]</scope>
</reference>
<feature type="region of interest" description="Disordered" evidence="1">
    <location>
        <begin position="113"/>
        <end position="135"/>
    </location>
</feature>
<dbReference type="Proteomes" id="UP001054945">
    <property type="component" value="Unassembled WGS sequence"/>
</dbReference>
<evidence type="ECO:0000256" key="1">
    <source>
        <dbReference type="SAM" id="MobiDB-lite"/>
    </source>
</evidence>
<accession>A0AAV4WBM2</accession>
<dbReference type="AlphaFoldDB" id="A0AAV4WBM2"/>
<evidence type="ECO:0000313" key="2">
    <source>
        <dbReference type="EMBL" id="GIY80027.1"/>
    </source>
</evidence>
<organism evidence="2 3">
    <name type="scientific">Caerostris extrusa</name>
    <name type="common">Bark spider</name>
    <name type="synonym">Caerostris bankana</name>
    <dbReference type="NCBI Taxonomy" id="172846"/>
    <lineage>
        <taxon>Eukaryota</taxon>
        <taxon>Metazoa</taxon>
        <taxon>Ecdysozoa</taxon>
        <taxon>Arthropoda</taxon>
        <taxon>Chelicerata</taxon>
        <taxon>Arachnida</taxon>
        <taxon>Araneae</taxon>
        <taxon>Araneomorphae</taxon>
        <taxon>Entelegynae</taxon>
        <taxon>Araneoidea</taxon>
        <taxon>Araneidae</taxon>
        <taxon>Caerostris</taxon>
    </lineage>
</organism>
<dbReference type="EMBL" id="BPLR01015954">
    <property type="protein sequence ID" value="GIY80027.1"/>
    <property type="molecule type" value="Genomic_DNA"/>
</dbReference>
<comment type="caution">
    <text evidence="2">The sequence shown here is derived from an EMBL/GenBank/DDBJ whole genome shotgun (WGS) entry which is preliminary data.</text>
</comment>
<gene>
    <name evidence="2" type="ORF">CEXT_702961</name>
</gene>
<protein>
    <submittedName>
        <fullName evidence="2">Uncharacterized protein</fullName>
    </submittedName>
</protein>
<evidence type="ECO:0000313" key="3">
    <source>
        <dbReference type="Proteomes" id="UP001054945"/>
    </source>
</evidence>
<proteinExistence type="predicted"/>